<feature type="domain" description="UBC core" evidence="15">
    <location>
        <begin position="4"/>
        <end position="164"/>
    </location>
</feature>
<dbReference type="SUPFAM" id="SSF54495">
    <property type="entry name" value="UBC-like"/>
    <property type="match status" value="1"/>
</dbReference>
<dbReference type="GO" id="GO:0036503">
    <property type="term" value="P:ERAD pathway"/>
    <property type="evidence" value="ECO:0007669"/>
    <property type="project" value="UniProtKB-ARBA"/>
</dbReference>
<keyword evidence="4 14" id="KW-0547">Nucleotide-binding</keyword>
<keyword evidence="16" id="KW-1185">Reference proteome</keyword>
<evidence type="ECO:0000256" key="11">
    <source>
        <dbReference type="ARBA" id="ARBA00079258"/>
    </source>
</evidence>
<dbReference type="Gene3D" id="3.10.110.10">
    <property type="entry name" value="Ubiquitin Conjugating Enzyme"/>
    <property type="match status" value="1"/>
</dbReference>
<proteinExistence type="inferred from homology"/>
<evidence type="ECO:0000256" key="13">
    <source>
        <dbReference type="PROSITE-ProRule" id="PRU10133"/>
    </source>
</evidence>
<evidence type="ECO:0000259" key="15">
    <source>
        <dbReference type="PROSITE" id="PS50127"/>
    </source>
</evidence>
<comment type="subunit">
    <text evidence="8">Interacts with AUP1 (via C-terminus); the interaction recruits UBE2G2 to lipid droplets. Interacts with ubiquitin ligases AMFR/gp78 and RNF139/TRC8; recruitment to lipid droplets by AUP1 facilitates interaction of UBE2G2 with AMFR and RNF139, leading to sterol-induced ubiquitination of 3-hydroxy-3-methylglutaryl coenzyme A reductase and its subsequent proteasomal degradation.</text>
</comment>
<evidence type="ECO:0000256" key="7">
    <source>
        <dbReference type="ARBA" id="ARBA00055690"/>
    </source>
</evidence>
<keyword evidence="5 14" id="KW-0833">Ubl conjugation pathway</keyword>
<organism evidence="16 17">
    <name type="scientific">Romanomermis culicivorax</name>
    <name type="common">Nematode worm</name>
    <dbReference type="NCBI Taxonomy" id="13658"/>
    <lineage>
        <taxon>Eukaryota</taxon>
        <taxon>Metazoa</taxon>
        <taxon>Ecdysozoa</taxon>
        <taxon>Nematoda</taxon>
        <taxon>Enoplea</taxon>
        <taxon>Dorylaimia</taxon>
        <taxon>Mermithida</taxon>
        <taxon>Mermithoidea</taxon>
        <taxon>Mermithidae</taxon>
        <taxon>Romanomermis</taxon>
    </lineage>
</organism>
<dbReference type="Proteomes" id="UP000887565">
    <property type="component" value="Unplaced"/>
</dbReference>
<dbReference type="InterPro" id="IPR000608">
    <property type="entry name" value="UBC"/>
</dbReference>
<dbReference type="OMA" id="APDGMFT"/>
<evidence type="ECO:0000256" key="14">
    <source>
        <dbReference type="RuleBase" id="RU362109"/>
    </source>
</evidence>
<evidence type="ECO:0000256" key="8">
    <source>
        <dbReference type="ARBA" id="ARBA00063420"/>
    </source>
</evidence>
<keyword evidence="3" id="KW-0808">Transferase</keyword>
<dbReference type="PROSITE" id="PS50127">
    <property type="entry name" value="UBC_2"/>
    <property type="match status" value="1"/>
</dbReference>
<dbReference type="GO" id="GO:0061631">
    <property type="term" value="F:ubiquitin conjugating enzyme activity"/>
    <property type="evidence" value="ECO:0007669"/>
    <property type="project" value="UniProtKB-EC"/>
</dbReference>
<sequence length="172" mass="19219">MAGAALKRLMAEYKQLTLNPPEGIIAGPAKEDNFFEWECLITGPDDTCFANGVFSAKLTFPSDYPLSPPKMIFISEMFHPNIYADGRVCISILHAPGDDPMGYETSAERWSPVQSVEKILLSVVSMLAEPNDESPANVNAAKMWREDRRKFEETADRLVRKSLGLPPRKEID</sequence>
<dbReference type="PROSITE" id="PS00183">
    <property type="entry name" value="UBC_1"/>
    <property type="match status" value="1"/>
</dbReference>
<evidence type="ECO:0000256" key="3">
    <source>
        <dbReference type="ARBA" id="ARBA00022679"/>
    </source>
</evidence>
<evidence type="ECO:0000256" key="2">
    <source>
        <dbReference type="ARBA" id="ARBA00012486"/>
    </source>
</evidence>
<evidence type="ECO:0000256" key="4">
    <source>
        <dbReference type="ARBA" id="ARBA00022741"/>
    </source>
</evidence>
<dbReference type="FunFam" id="3.10.110.10:FF:000008">
    <property type="entry name" value="Ubiquitin-conjugating enzyme E2 G2"/>
    <property type="match status" value="1"/>
</dbReference>
<dbReference type="EC" id="2.3.2.23" evidence="2"/>
<keyword evidence="6 14" id="KW-0067">ATP-binding</keyword>
<evidence type="ECO:0000256" key="10">
    <source>
        <dbReference type="ARBA" id="ARBA00076340"/>
    </source>
</evidence>
<dbReference type="SMART" id="SM00212">
    <property type="entry name" value="UBCc"/>
    <property type="match status" value="1"/>
</dbReference>
<evidence type="ECO:0000313" key="17">
    <source>
        <dbReference type="WBParaSite" id="nRc.2.0.1.t32328-RA"/>
    </source>
</evidence>
<dbReference type="InterPro" id="IPR050113">
    <property type="entry name" value="Ub_conjugating_enzyme"/>
</dbReference>
<dbReference type="CDD" id="cd23796">
    <property type="entry name" value="UBCc_UBE2G2"/>
    <property type="match status" value="1"/>
</dbReference>
<comment type="similarity">
    <text evidence="14">Belongs to the ubiquitin-conjugating enzyme family.</text>
</comment>
<reference evidence="17" key="1">
    <citation type="submission" date="2022-11" db="UniProtKB">
        <authorList>
            <consortium name="WormBaseParasite"/>
        </authorList>
    </citation>
    <scope>IDENTIFICATION</scope>
</reference>
<dbReference type="InterPro" id="IPR016135">
    <property type="entry name" value="UBQ-conjugating_enzyme/RWD"/>
</dbReference>
<evidence type="ECO:0000256" key="9">
    <source>
        <dbReference type="ARBA" id="ARBA00073285"/>
    </source>
</evidence>
<dbReference type="InterPro" id="IPR023313">
    <property type="entry name" value="UBQ-conjugating_AS"/>
</dbReference>
<protein>
    <recommendedName>
        <fullName evidence="9">Ubiquitin-conjugating enzyme E2 G2</fullName>
        <ecNumber evidence="2">2.3.2.23</ecNumber>
    </recommendedName>
    <alternativeName>
        <fullName evidence="12">E2 ubiquitin-conjugating enzyme G2</fullName>
    </alternativeName>
    <alternativeName>
        <fullName evidence="10">Ubiquitin carrier protein G2</fullName>
    </alternativeName>
    <alternativeName>
        <fullName evidence="11">Ubiquitin-protein ligase G2</fullName>
    </alternativeName>
</protein>
<evidence type="ECO:0000256" key="1">
    <source>
        <dbReference type="ARBA" id="ARBA00000485"/>
    </source>
</evidence>
<comment type="catalytic activity">
    <reaction evidence="1">
        <text>S-ubiquitinyl-[E1 ubiquitin-activating enzyme]-L-cysteine + [E2 ubiquitin-conjugating enzyme]-L-cysteine = [E1 ubiquitin-activating enzyme]-L-cysteine + S-ubiquitinyl-[E2 ubiquitin-conjugating enzyme]-L-cysteine.</text>
        <dbReference type="EC" id="2.3.2.23"/>
    </reaction>
</comment>
<evidence type="ECO:0000256" key="6">
    <source>
        <dbReference type="ARBA" id="ARBA00022840"/>
    </source>
</evidence>
<evidence type="ECO:0000256" key="12">
    <source>
        <dbReference type="ARBA" id="ARBA00079959"/>
    </source>
</evidence>
<accession>A0A915K3B9</accession>
<dbReference type="Pfam" id="PF00179">
    <property type="entry name" value="UQ_con"/>
    <property type="match status" value="1"/>
</dbReference>
<dbReference type="PANTHER" id="PTHR24067">
    <property type="entry name" value="UBIQUITIN-CONJUGATING ENZYME E2"/>
    <property type="match status" value="1"/>
</dbReference>
<comment type="function">
    <text evidence="7">Accepts ubiquitin from the E1 complex and catalyzes its covalent attachment to other proteins. In vitro catalyzes 'Lys-48'-linked polyubiquitination. Involved in endoplasmic reticulum-associated degradation (ERAD). Required for sterol-induced ubiquitination of 3-hydroxy-3-methylglutaryl coenzyme A reductase and its subsequent proteasomal degradation.</text>
</comment>
<dbReference type="GO" id="GO:0005524">
    <property type="term" value="F:ATP binding"/>
    <property type="evidence" value="ECO:0007669"/>
    <property type="project" value="UniProtKB-UniRule"/>
</dbReference>
<name>A0A915K3B9_ROMCU</name>
<evidence type="ECO:0000256" key="5">
    <source>
        <dbReference type="ARBA" id="ARBA00022786"/>
    </source>
</evidence>
<dbReference type="GO" id="GO:0032446">
    <property type="term" value="P:protein modification by small protein conjugation"/>
    <property type="evidence" value="ECO:0007669"/>
    <property type="project" value="UniProtKB-ARBA"/>
</dbReference>
<dbReference type="AlphaFoldDB" id="A0A915K3B9"/>
<evidence type="ECO:0000313" key="16">
    <source>
        <dbReference type="Proteomes" id="UP000887565"/>
    </source>
</evidence>
<feature type="active site" description="Glycyl thioester intermediate" evidence="13">
    <location>
        <position position="89"/>
    </location>
</feature>
<dbReference type="WBParaSite" id="nRc.2.0.1.t32328-RA">
    <property type="protein sequence ID" value="nRc.2.0.1.t32328-RA"/>
    <property type="gene ID" value="nRc.2.0.1.g32328"/>
</dbReference>